<dbReference type="Pfam" id="PF03194">
    <property type="entry name" value="LUC7"/>
    <property type="match status" value="1"/>
</dbReference>
<dbReference type="PANTHER" id="PTHR12375">
    <property type="entry name" value="RNA-BINDING PROTEIN LUC7-RELATED"/>
    <property type="match status" value="1"/>
</dbReference>
<dbReference type="GO" id="GO:0005685">
    <property type="term" value="C:U1 snRNP"/>
    <property type="evidence" value="ECO:0007669"/>
    <property type="project" value="InterPro"/>
</dbReference>
<gene>
    <name evidence="2" type="ORF">QTJ16_003022</name>
</gene>
<organism evidence="2 3">
    <name type="scientific">Diplocarpon rosae</name>
    <dbReference type="NCBI Taxonomy" id="946125"/>
    <lineage>
        <taxon>Eukaryota</taxon>
        <taxon>Fungi</taxon>
        <taxon>Dikarya</taxon>
        <taxon>Ascomycota</taxon>
        <taxon>Pezizomycotina</taxon>
        <taxon>Leotiomycetes</taxon>
        <taxon>Helotiales</taxon>
        <taxon>Drepanopezizaceae</taxon>
        <taxon>Diplocarpon</taxon>
    </lineage>
</organism>
<dbReference type="InterPro" id="IPR004882">
    <property type="entry name" value="Luc7-rel"/>
</dbReference>
<evidence type="ECO:0000256" key="1">
    <source>
        <dbReference type="ARBA" id="ARBA00005655"/>
    </source>
</evidence>
<dbReference type="EMBL" id="JAUBYV010000004">
    <property type="protein sequence ID" value="KAK2627056.1"/>
    <property type="molecule type" value="Genomic_DNA"/>
</dbReference>
<comment type="caution">
    <text evidence="2">The sequence shown here is derived from an EMBL/GenBank/DDBJ whole genome shotgun (WGS) entry which is preliminary data.</text>
</comment>
<dbReference type="AlphaFoldDB" id="A0AAD9T0L8"/>
<dbReference type="Proteomes" id="UP001285354">
    <property type="component" value="Unassembled WGS sequence"/>
</dbReference>
<proteinExistence type="inferred from homology"/>
<name>A0AAD9T0L8_9HELO</name>
<dbReference type="GO" id="GO:0006376">
    <property type="term" value="P:mRNA splice site recognition"/>
    <property type="evidence" value="ECO:0007669"/>
    <property type="project" value="InterPro"/>
</dbReference>
<protein>
    <submittedName>
        <fullName evidence="2">Uncharacterized protein</fullName>
    </submittedName>
</protein>
<sequence length="373" mass="42073">MAAEQRKLLEQLMGASASSRAAQLSITDPKVCRSYLVGTCPHDLFTNTKQDIGPCPKLHSEPLKSEYEAAPSSQQQKWGFEYDYMRDLQKYIDECNRRIDVAQRRLEKTPDEIRQTNALLKNISDLSKSIESGLMEIQVLGEQSEVSRAYEEFFRIRAAMQQKADKERELKALSDTSGPSGHQKLQVCDVCGAYLSRLDNDRRLADHFYGKMHLGYAQMRKTYDAFPKELRTRRPPMHSEEAGDHGAGRGYDQYGDGYGGRGGYGGEWVDVGVEVAVALGEGGGADSEGGGRCSVVYEIKALNGVLWVDPVLCTNRSPKASRNIGDFLLLLERRQDNKVTILLNQYQREVRQTAYENWLLRQEMTFHTTAPRT</sequence>
<evidence type="ECO:0000313" key="3">
    <source>
        <dbReference type="Proteomes" id="UP001285354"/>
    </source>
</evidence>
<evidence type="ECO:0000313" key="2">
    <source>
        <dbReference type="EMBL" id="KAK2627056.1"/>
    </source>
</evidence>
<comment type="similarity">
    <text evidence="1">Belongs to the Luc7 family.</text>
</comment>
<accession>A0AAD9T0L8</accession>
<reference evidence="2" key="1">
    <citation type="submission" date="2023-06" db="EMBL/GenBank/DDBJ databases">
        <title>Draft genome of Marssonina rosae.</title>
        <authorList>
            <person name="Cheng Q."/>
        </authorList>
    </citation>
    <scope>NUCLEOTIDE SEQUENCE</scope>
    <source>
        <strain evidence="2">R4</strain>
    </source>
</reference>
<keyword evidence="3" id="KW-1185">Reference proteome</keyword>
<dbReference type="GO" id="GO:0003729">
    <property type="term" value="F:mRNA binding"/>
    <property type="evidence" value="ECO:0007669"/>
    <property type="project" value="InterPro"/>
</dbReference>